<comment type="caution">
    <text evidence="1">The sequence shown here is derived from an EMBL/GenBank/DDBJ whole genome shotgun (WGS) entry which is preliminary data.</text>
</comment>
<protein>
    <submittedName>
        <fullName evidence="1">2249_t:CDS:1</fullName>
    </submittedName>
</protein>
<proteinExistence type="predicted"/>
<feature type="non-terminal residue" evidence="1">
    <location>
        <position position="1"/>
    </location>
</feature>
<feature type="non-terminal residue" evidence="1">
    <location>
        <position position="61"/>
    </location>
</feature>
<organism evidence="1 2">
    <name type="scientific">Racocetra persica</name>
    <dbReference type="NCBI Taxonomy" id="160502"/>
    <lineage>
        <taxon>Eukaryota</taxon>
        <taxon>Fungi</taxon>
        <taxon>Fungi incertae sedis</taxon>
        <taxon>Mucoromycota</taxon>
        <taxon>Glomeromycotina</taxon>
        <taxon>Glomeromycetes</taxon>
        <taxon>Diversisporales</taxon>
        <taxon>Gigasporaceae</taxon>
        <taxon>Racocetra</taxon>
    </lineage>
</organism>
<name>A0ACA9SP71_9GLOM</name>
<dbReference type="EMBL" id="CAJVQC010133706">
    <property type="protein sequence ID" value="CAG8842303.1"/>
    <property type="molecule type" value="Genomic_DNA"/>
</dbReference>
<reference evidence="1" key="1">
    <citation type="submission" date="2021-06" db="EMBL/GenBank/DDBJ databases">
        <authorList>
            <person name="Kallberg Y."/>
            <person name="Tangrot J."/>
            <person name="Rosling A."/>
        </authorList>
    </citation>
    <scope>NUCLEOTIDE SEQUENCE</scope>
    <source>
        <strain evidence="1">MA461A</strain>
    </source>
</reference>
<evidence type="ECO:0000313" key="2">
    <source>
        <dbReference type="Proteomes" id="UP000789920"/>
    </source>
</evidence>
<evidence type="ECO:0000313" key="1">
    <source>
        <dbReference type="EMBL" id="CAG8842303.1"/>
    </source>
</evidence>
<sequence length="61" mass="7075">FDLLKDDLKTTTKLMTTFNILVYQYFQYELVVVTQTSNLYDKLNSRGIDPFNSATTFVLSV</sequence>
<dbReference type="Proteomes" id="UP000789920">
    <property type="component" value="Unassembled WGS sequence"/>
</dbReference>
<accession>A0ACA9SP71</accession>
<gene>
    <name evidence="1" type="ORF">RPERSI_LOCUS32261</name>
</gene>
<keyword evidence="2" id="KW-1185">Reference proteome</keyword>